<keyword evidence="3" id="KW-1185">Reference proteome</keyword>
<proteinExistence type="predicted"/>
<dbReference type="EMBL" id="JADYXP020000001">
    <property type="protein sequence ID" value="KAL0132692.1"/>
    <property type="molecule type" value="Genomic_DNA"/>
</dbReference>
<protein>
    <recommendedName>
        <fullName evidence="4">Lipoprotein</fullName>
    </recommendedName>
</protein>
<dbReference type="AlphaFoldDB" id="A0AAW2GZJ8"/>
<name>A0AAW2GZJ8_9HYME</name>
<keyword evidence="1" id="KW-0472">Membrane</keyword>
<feature type="transmembrane region" description="Helical" evidence="1">
    <location>
        <begin position="20"/>
        <end position="39"/>
    </location>
</feature>
<accession>A0AAW2GZJ8</accession>
<evidence type="ECO:0000313" key="2">
    <source>
        <dbReference type="EMBL" id="KAL0132692.1"/>
    </source>
</evidence>
<keyword evidence="1" id="KW-1133">Transmembrane helix</keyword>
<comment type="caution">
    <text evidence="2">The sequence shown here is derived from an EMBL/GenBank/DDBJ whole genome shotgun (WGS) entry which is preliminary data.</text>
</comment>
<gene>
    <name evidence="2" type="ORF">PUN28_000439</name>
</gene>
<dbReference type="PROSITE" id="PS51257">
    <property type="entry name" value="PROKAR_LIPOPROTEIN"/>
    <property type="match status" value="1"/>
</dbReference>
<reference evidence="2 3" key="1">
    <citation type="submission" date="2023-03" db="EMBL/GenBank/DDBJ databases">
        <title>High recombination rates correlate with genetic variation in Cardiocondyla obscurior ants.</title>
        <authorList>
            <person name="Errbii M."/>
        </authorList>
    </citation>
    <scope>NUCLEOTIDE SEQUENCE [LARGE SCALE GENOMIC DNA]</scope>
    <source>
        <strain evidence="2">Alpha-2009</strain>
        <tissue evidence="2">Whole body</tissue>
    </source>
</reference>
<evidence type="ECO:0008006" key="4">
    <source>
        <dbReference type="Google" id="ProtNLM"/>
    </source>
</evidence>
<evidence type="ECO:0000313" key="3">
    <source>
        <dbReference type="Proteomes" id="UP001430953"/>
    </source>
</evidence>
<organism evidence="2 3">
    <name type="scientific">Cardiocondyla obscurior</name>
    <dbReference type="NCBI Taxonomy" id="286306"/>
    <lineage>
        <taxon>Eukaryota</taxon>
        <taxon>Metazoa</taxon>
        <taxon>Ecdysozoa</taxon>
        <taxon>Arthropoda</taxon>
        <taxon>Hexapoda</taxon>
        <taxon>Insecta</taxon>
        <taxon>Pterygota</taxon>
        <taxon>Neoptera</taxon>
        <taxon>Endopterygota</taxon>
        <taxon>Hymenoptera</taxon>
        <taxon>Apocrita</taxon>
        <taxon>Aculeata</taxon>
        <taxon>Formicoidea</taxon>
        <taxon>Formicidae</taxon>
        <taxon>Myrmicinae</taxon>
        <taxon>Cardiocondyla</taxon>
    </lineage>
</organism>
<dbReference type="Proteomes" id="UP001430953">
    <property type="component" value="Unassembled WGS sequence"/>
</dbReference>
<sequence>MKKEIKAERRFLEVNSGQEYIIYTLFFFPLFLGCSTVHVQQLSRDEARAPCERVSNNYFQVYPSAKVGRICLYLEVKGCLSAWIILGFY</sequence>
<evidence type="ECO:0000256" key="1">
    <source>
        <dbReference type="SAM" id="Phobius"/>
    </source>
</evidence>
<keyword evidence="1" id="KW-0812">Transmembrane</keyword>